<organism evidence="3 4">
    <name type="scientific">Tumebacillus lacus</name>
    <dbReference type="NCBI Taxonomy" id="2995335"/>
    <lineage>
        <taxon>Bacteria</taxon>
        <taxon>Bacillati</taxon>
        <taxon>Bacillota</taxon>
        <taxon>Bacilli</taxon>
        <taxon>Bacillales</taxon>
        <taxon>Alicyclobacillaceae</taxon>
        <taxon>Tumebacillus</taxon>
    </lineage>
</organism>
<dbReference type="EMBL" id="JAPMLT010000001">
    <property type="protein sequence ID" value="MCX7569061.1"/>
    <property type="molecule type" value="Genomic_DNA"/>
</dbReference>
<protein>
    <submittedName>
        <fullName evidence="3">YhcN/YlaJ family sporulation lipoprotein</fullName>
    </submittedName>
</protein>
<accession>A0ABT3X0D4</accession>
<reference evidence="3 4" key="1">
    <citation type="submission" date="2022-11" db="EMBL/GenBank/DDBJ databases">
        <title>Study of microbial diversity in lake waters.</title>
        <authorList>
            <person name="Zhang J."/>
        </authorList>
    </citation>
    <scope>NUCLEOTIDE SEQUENCE [LARGE SCALE GENOMIC DNA]</scope>
    <source>
        <strain evidence="3 4">DT12</strain>
    </source>
</reference>
<dbReference type="RefSeq" id="WP_267150288.1">
    <property type="nucleotide sequence ID" value="NZ_JAPMLT010000001.1"/>
</dbReference>
<feature type="region of interest" description="Disordered" evidence="1">
    <location>
        <begin position="27"/>
        <end position="87"/>
    </location>
</feature>
<dbReference type="Pfam" id="PF09580">
    <property type="entry name" value="Spore_YhcN_YlaJ"/>
    <property type="match status" value="1"/>
</dbReference>
<keyword evidence="4" id="KW-1185">Reference proteome</keyword>
<keyword evidence="2" id="KW-0732">Signal</keyword>
<sequence length="195" mass="20642">MSKFSRMMAGTAALTAALLLVGCNPTASPQADQTPANEGRDNLEARTQQTPAERKPNLEQVGEIKAPRHDVRAPALGATDNKGSDKSLNQQADEIAEIVNRIPGVERSAVLLTGKTALVGVDLQNKISGSKIDSIKFSVKEAAERTGKGYNAVVTADIDTVTRVRELIAGVRAGKPVSTVSDEIADIVSRLLPEM</sequence>
<feature type="compositionally biased region" description="Polar residues" evidence="1">
    <location>
        <begin position="27"/>
        <end position="36"/>
    </location>
</feature>
<evidence type="ECO:0000313" key="3">
    <source>
        <dbReference type="EMBL" id="MCX7569061.1"/>
    </source>
</evidence>
<feature type="signal peptide" evidence="2">
    <location>
        <begin position="1"/>
        <end position="27"/>
    </location>
</feature>
<evidence type="ECO:0000313" key="4">
    <source>
        <dbReference type="Proteomes" id="UP001208017"/>
    </source>
</evidence>
<keyword evidence="3" id="KW-0449">Lipoprotein</keyword>
<dbReference type="PROSITE" id="PS51257">
    <property type="entry name" value="PROKAR_LIPOPROTEIN"/>
    <property type="match status" value="1"/>
</dbReference>
<evidence type="ECO:0000256" key="1">
    <source>
        <dbReference type="SAM" id="MobiDB-lite"/>
    </source>
</evidence>
<feature type="chain" id="PRO_5047215799" evidence="2">
    <location>
        <begin position="28"/>
        <end position="195"/>
    </location>
</feature>
<dbReference type="Proteomes" id="UP001208017">
    <property type="component" value="Unassembled WGS sequence"/>
</dbReference>
<name>A0ABT3X0D4_9BACL</name>
<gene>
    <name evidence="3" type="ORF">OS242_03665</name>
</gene>
<proteinExistence type="predicted"/>
<comment type="caution">
    <text evidence="3">The sequence shown here is derived from an EMBL/GenBank/DDBJ whole genome shotgun (WGS) entry which is preliminary data.</text>
</comment>
<evidence type="ECO:0000256" key="2">
    <source>
        <dbReference type="SAM" id="SignalP"/>
    </source>
</evidence>
<dbReference type="InterPro" id="IPR019076">
    <property type="entry name" value="Spore_lipoprot_YhcN/YlaJ-like"/>
</dbReference>